<evidence type="ECO:0000313" key="2">
    <source>
        <dbReference type="EMBL" id="SPD13432.1"/>
    </source>
</evidence>
<dbReference type="EMBL" id="OIVN01003768">
    <property type="protein sequence ID" value="SPD13432.1"/>
    <property type="molecule type" value="Genomic_DNA"/>
</dbReference>
<gene>
    <name evidence="2" type="ORF">FSB_LOCUS41314</name>
</gene>
<evidence type="ECO:0000256" key="1">
    <source>
        <dbReference type="SAM" id="MobiDB-lite"/>
    </source>
</evidence>
<protein>
    <submittedName>
        <fullName evidence="2">Uncharacterized protein</fullName>
    </submittedName>
</protein>
<reference evidence="2" key="1">
    <citation type="submission" date="2018-02" db="EMBL/GenBank/DDBJ databases">
        <authorList>
            <person name="Cohen D.B."/>
            <person name="Kent A.D."/>
        </authorList>
    </citation>
    <scope>NUCLEOTIDE SEQUENCE</scope>
</reference>
<proteinExistence type="predicted"/>
<accession>A0A2N9HMH4</accession>
<dbReference type="AlphaFoldDB" id="A0A2N9HMH4"/>
<name>A0A2N9HMH4_FAGSY</name>
<organism evidence="2">
    <name type="scientific">Fagus sylvatica</name>
    <name type="common">Beechnut</name>
    <dbReference type="NCBI Taxonomy" id="28930"/>
    <lineage>
        <taxon>Eukaryota</taxon>
        <taxon>Viridiplantae</taxon>
        <taxon>Streptophyta</taxon>
        <taxon>Embryophyta</taxon>
        <taxon>Tracheophyta</taxon>
        <taxon>Spermatophyta</taxon>
        <taxon>Magnoliopsida</taxon>
        <taxon>eudicotyledons</taxon>
        <taxon>Gunneridae</taxon>
        <taxon>Pentapetalae</taxon>
        <taxon>rosids</taxon>
        <taxon>fabids</taxon>
        <taxon>Fagales</taxon>
        <taxon>Fagaceae</taxon>
        <taxon>Fagus</taxon>
    </lineage>
</organism>
<feature type="region of interest" description="Disordered" evidence="1">
    <location>
        <begin position="344"/>
        <end position="382"/>
    </location>
</feature>
<sequence>MSRRSSSRGHNSASSSSNAAVMDLYPVDEHFSLNRWMPQLALGEDITILFKPKEHLSHQARNGEAIHTFLSRGNPTEVLKWWSRLNSMTHSFVEAAGFKHFVETQPTETAKKSLLCALIAQYNWGGVALANFYAATTSFVGPWRIWQITWNAWVSIDKVGSLAVDKRAYNWAEFSRLFEGPGVHAFYMVKRVTRQLGENEDLMPVLPLQFTLFPYEAPNEIILLWWAGIPMLDQLDEDGDFEEYQQSLMPTMFPPPMAPTDVPSTNGVVPTDLMGLANIIRPSWSVPLYQADGSLHETAITRHTNVLGYPVPEDARAATHADLNYMFQLCRNMKTMMTNLFEDRFSRPPESNSRGAQADPKATESNSDENGCAPTTQRGRHF</sequence>
<feature type="compositionally biased region" description="Polar residues" evidence="1">
    <location>
        <begin position="363"/>
        <end position="382"/>
    </location>
</feature>